<gene>
    <name evidence="5" type="ORF">CTOB1V02_LOCUS1276</name>
</gene>
<keyword evidence="2" id="KW-0812">Transmembrane</keyword>
<dbReference type="InterPro" id="IPR000425">
    <property type="entry name" value="MIP"/>
</dbReference>
<dbReference type="PANTHER" id="PTHR21191">
    <property type="entry name" value="AQUAPORIN"/>
    <property type="match status" value="1"/>
</dbReference>
<dbReference type="OrthoDB" id="1580043at2759"/>
<comment type="subcellular location">
    <subcellularLocation>
        <location evidence="1">Membrane</location>
        <topology evidence="1">Multi-pass membrane protein</topology>
    </subcellularLocation>
</comment>
<name>A0A7R8W6H8_9CRUS</name>
<dbReference type="GO" id="GO:0005737">
    <property type="term" value="C:cytoplasm"/>
    <property type="evidence" value="ECO:0007669"/>
    <property type="project" value="TreeGrafter"/>
</dbReference>
<keyword evidence="3" id="KW-1133">Transmembrane helix</keyword>
<proteinExistence type="predicted"/>
<reference evidence="5" key="1">
    <citation type="submission" date="2020-11" db="EMBL/GenBank/DDBJ databases">
        <authorList>
            <person name="Tran Van P."/>
        </authorList>
    </citation>
    <scope>NUCLEOTIDE SEQUENCE</scope>
</reference>
<dbReference type="GO" id="GO:0016020">
    <property type="term" value="C:membrane"/>
    <property type="evidence" value="ECO:0007669"/>
    <property type="project" value="UniProtKB-SubCell"/>
</dbReference>
<evidence type="ECO:0000256" key="2">
    <source>
        <dbReference type="ARBA" id="ARBA00022692"/>
    </source>
</evidence>
<evidence type="ECO:0000256" key="4">
    <source>
        <dbReference type="ARBA" id="ARBA00023136"/>
    </source>
</evidence>
<evidence type="ECO:0000256" key="1">
    <source>
        <dbReference type="ARBA" id="ARBA00004141"/>
    </source>
</evidence>
<keyword evidence="4" id="KW-0472">Membrane</keyword>
<evidence type="ECO:0000256" key="3">
    <source>
        <dbReference type="ARBA" id="ARBA00022989"/>
    </source>
</evidence>
<dbReference type="InterPro" id="IPR051883">
    <property type="entry name" value="AQP11/12_channel"/>
</dbReference>
<dbReference type="GO" id="GO:0015267">
    <property type="term" value="F:channel activity"/>
    <property type="evidence" value="ECO:0007669"/>
    <property type="project" value="InterPro"/>
</dbReference>
<dbReference type="PANTHER" id="PTHR21191:SF16">
    <property type="entry name" value="AQUAPORIN"/>
    <property type="match status" value="1"/>
</dbReference>
<dbReference type="PRINTS" id="PR00783">
    <property type="entry name" value="MINTRINSICP"/>
</dbReference>
<dbReference type="AlphaFoldDB" id="A0A7R8W6H8"/>
<dbReference type="EMBL" id="OB660179">
    <property type="protein sequence ID" value="CAD7223286.1"/>
    <property type="molecule type" value="Genomic_DNA"/>
</dbReference>
<dbReference type="Gene3D" id="1.20.1080.10">
    <property type="entry name" value="Glycerol uptake facilitator protein"/>
    <property type="match status" value="1"/>
</dbReference>
<protein>
    <submittedName>
        <fullName evidence="5">Uncharacterized protein</fullName>
    </submittedName>
</protein>
<dbReference type="SUPFAM" id="SSF81338">
    <property type="entry name" value="Aquaporin-like"/>
    <property type="match status" value="1"/>
</dbReference>
<sequence length="265" mass="29342">MFLVSVLFIAVTSVLFKLCRDAVTRLFPSHRDRLKMVFGREFLATLEICVGAFEGGIVIETEGLQQFSLVVFGCCVWRFLTWSPEDTACPYSVLGMAVSRKISGKEVLARLFAQLLAAAFSLKAVSFFWDFGLHPRHQGKAFLESWYRCGTHVSTDILTAAVVEALGTCVLAFGVMALPHLTSNMELLFVPLASALIVATVLLGIEYTGGYYNPILASAKTFGCRGTTYGEHLFVYWVSSAVGYFVAESLYEICRPRLPKKLRSE</sequence>
<accession>A0A7R8W6H8</accession>
<organism evidence="5">
    <name type="scientific">Cyprideis torosa</name>
    <dbReference type="NCBI Taxonomy" id="163714"/>
    <lineage>
        <taxon>Eukaryota</taxon>
        <taxon>Metazoa</taxon>
        <taxon>Ecdysozoa</taxon>
        <taxon>Arthropoda</taxon>
        <taxon>Crustacea</taxon>
        <taxon>Oligostraca</taxon>
        <taxon>Ostracoda</taxon>
        <taxon>Podocopa</taxon>
        <taxon>Podocopida</taxon>
        <taxon>Cytherocopina</taxon>
        <taxon>Cytheroidea</taxon>
        <taxon>Cytherideidae</taxon>
        <taxon>Cyprideis</taxon>
    </lineage>
</organism>
<dbReference type="InterPro" id="IPR023271">
    <property type="entry name" value="Aquaporin-like"/>
</dbReference>
<evidence type="ECO:0000313" key="5">
    <source>
        <dbReference type="EMBL" id="CAD7223286.1"/>
    </source>
</evidence>